<evidence type="ECO:0008006" key="2">
    <source>
        <dbReference type="Google" id="ProtNLM"/>
    </source>
</evidence>
<reference evidence="1" key="1">
    <citation type="journal article" date="2015" name="Nature">
        <title>Complex archaea that bridge the gap between prokaryotes and eukaryotes.</title>
        <authorList>
            <person name="Spang A."/>
            <person name="Saw J.H."/>
            <person name="Jorgensen S.L."/>
            <person name="Zaremba-Niedzwiedzka K."/>
            <person name="Martijn J."/>
            <person name="Lind A.E."/>
            <person name="van Eijk R."/>
            <person name="Schleper C."/>
            <person name="Guy L."/>
            <person name="Ettema T.J."/>
        </authorList>
    </citation>
    <scope>NUCLEOTIDE SEQUENCE</scope>
</reference>
<gene>
    <name evidence="1" type="ORF">LCGC14_0411530</name>
</gene>
<organism evidence="1">
    <name type="scientific">marine sediment metagenome</name>
    <dbReference type="NCBI Taxonomy" id="412755"/>
    <lineage>
        <taxon>unclassified sequences</taxon>
        <taxon>metagenomes</taxon>
        <taxon>ecological metagenomes</taxon>
    </lineage>
</organism>
<proteinExistence type="predicted"/>
<evidence type="ECO:0000313" key="1">
    <source>
        <dbReference type="EMBL" id="KKN72326.1"/>
    </source>
</evidence>
<comment type="caution">
    <text evidence="1">The sequence shown here is derived from an EMBL/GenBank/DDBJ whole genome shotgun (WGS) entry which is preliminary data.</text>
</comment>
<accession>A0A0F9VFI9</accession>
<sequence>MKRVCSWCGKSMGEIKPLKDKGVSHGICEKCLKRVQKEEALIREGRT</sequence>
<dbReference type="EMBL" id="LAZR01000364">
    <property type="protein sequence ID" value="KKN72326.1"/>
    <property type="molecule type" value="Genomic_DNA"/>
</dbReference>
<protein>
    <recommendedName>
        <fullName evidence="2">ClpX-type ZB domain-containing protein</fullName>
    </recommendedName>
</protein>
<dbReference type="AlphaFoldDB" id="A0A0F9VFI9"/>
<name>A0A0F9VFI9_9ZZZZ</name>